<gene>
    <name evidence="2" type="ORF">KW868_08585</name>
</gene>
<accession>A0A8X8KCQ1</accession>
<name>A0A8X8KCQ1_ACIGI</name>
<evidence type="ECO:0000256" key="1">
    <source>
        <dbReference type="SAM" id="SignalP"/>
    </source>
</evidence>
<reference evidence="2" key="1">
    <citation type="submission" date="2021-07" db="EMBL/GenBank/DDBJ databases">
        <authorList>
            <person name="Fernandez M."/>
            <person name="Pereira P."/>
            <person name="Torres Tejerizo G.A."/>
            <person name="Gonzalez P."/>
            <person name="Agostini E."/>
        </authorList>
    </citation>
    <scope>NUCLEOTIDE SEQUENCE</scope>
    <source>
        <strain evidence="2">SFC 500-1A</strain>
    </source>
</reference>
<sequence>MKKYLLGLVIAAAAMSSHAAVEETVYRGMGEASAQFPSFKKMQKQGLINKKPDISRNDYNDVYKLKKPLQFMGQTVALLSDEYMTQYAGCCVSEGWGAVLAKKSDMKLLTQFAKTNQCSLSKVESDASDYYGFKLKALPTAEYYELSCRERDLENQQ</sequence>
<feature type="signal peptide" evidence="1">
    <location>
        <begin position="1"/>
        <end position="19"/>
    </location>
</feature>
<dbReference type="AlphaFoldDB" id="A0A8X8KCQ1"/>
<dbReference type="Proteomes" id="UP000887320">
    <property type="component" value="Unassembled WGS sequence"/>
</dbReference>
<dbReference type="EMBL" id="JAHWXT010000002">
    <property type="protein sequence ID" value="MCF0264519.1"/>
    <property type="molecule type" value="Genomic_DNA"/>
</dbReference>
<keyword evidence="1" id="KW-0732">Signal</keyword>
<dbReference type="RefSeq" id="WP_234623221.1">
    <property type="nucleotide sequence ID" value="NZ_JAHWXT010000002.1"/>
</dbReference>
<feature type="chain" id="PRO_5036489873" evidence="1">
    <location>
        <begin position="20"/>
        <end position="157"/>
    </location>
</feature>
<proteinExistence type="predicted"/>
<organism evidence="2 3">
    <name type="scientific">Acinetobacter guillouiae</name>
    <name type="common">Acinetobacter genomosp. 11</name>
    <dbReference type="NCBI Taxonomy" id="106649"/>
    <lineage>
        <taxon>Bacteria</taxon>
        <taxon>Pseudomonadati</taxon>
        <taxon>Pseudomonadota</taxon>
        <taxon>Gammaproteobacteria</taxon>
        <taxon>Moraxellales</taxon>
        <taxon>Moraxellaceae</taxon>
        <taxon>Acinetobacter</taxon>
    </lineage>
</organism>
<protein>
    <submittedName>
        <fullName evidence="2">Uncharacterized protein</fullName>
    </submittedName>
</protein>
<comment type="caution">
    <text evidence="2">The sequence shown here is derived from an EMBL/GenBank/DDBJ whole genome shotgun (WGS) entry which is preliminary data.</text>
</comment>
<evidence type="ECO:0000313" key="3">
    <source>
        <dbReference type="Proteomes" id="UP000887320"/>
    </source>
</evidence>
<evidence type="ECO:0000313" key="2">
    <source>
        <dbReference type="EMBL" id="MCF0264519.1"/>
    </source>
</evidence>